<dbReference type="RefSeq" id="WP_210220229.1">
    <property type="nucleotide sequence ID" value="NZ_CP072793.1"/>
</dbReference>
<evidence type="ECO:0000313" key="2">
    <source>
        <dbReference type="EMBL" id="QTR54755.1"/>
    </source>
</evidence>
<dbReference type="EMBL" id="CP072793">
    <property type="protein sequence ID" value="QTR54755.1"/>
    <property type="molecule type" value="Genomic_DNA"/>
</dbReference>
<organism evidence="2 3">
    <name type="scientific">Thiothrix unzii</name>
    <dbReference type="NCBI Taxonomy" id="111769"/>
    <lineage>
        <taxon>Bacteria</taxon>
        <taxon>Pseudomonadati</taxon>
        <taxon>Pseudomonadota</taxon>
        <taxon>Gammaproteobacteria</taxon>
        <taxon>Thiotrichales</taxon>
        <taxon>Thiotrichaceae</taxon>
        <taxon>Thiothrix</taxon>
    </lineage>
</organism>
<dbReference type="KEGG" id="tun:J9260_06605"/>
<sequence length="681" mass="77325">MMNDFYADLKVNDAPPDLWVRYLALYAEEGQEPTRTIELRRGVNVIWAHEPQPKEANSPSELSGLDSAGHGVGKTSFCLLLRHCLCDTSKAIEQLKEILEVEFPKGGVAAVVSVAGEDWTVYRPYAKNHHSFALHGNRLTELFTDSANRAEFGDYEKNLSNQLLKNIKPKVIPSTGQSIKWKQILSWLTRDQAARFASFYSWREGDGTGLKRQKLDPPILFRAILGIISELENDLLIAQRKAEDEKKNSEEKLEELRKKPEYLVAHIEKSLREWGGFPENIPFYKGDLLEIDVINSINNQCLQLESSNHGIEVKITELEELQENLVLKKKNAEIYRNGCKLEFEKINAVIEQNINAFNEAKNKKENLLNMQDFCPVCGLLYSQCEHVKEEAEKIDIKAKRDQQNFSTLAGEYAKKLPDAKSRLLDAENHYTTANNDLAGMRGEITKKRTAIINNKNRAANARELIKNYGYWKSEFNSNKDTSEIKLALAALKEKKDNTESLSLKLLQAKDQRTEREKILSDIFDGMAKNLLGDQAFGYVDGDRQDSPFILSVQGGEAYKVLSVLLGDYAALIFSTIQRSGFPGFLLHDCPREADMSEGLYHHALDVMRLFEQKCYKNTEAGFQYIFTTTTPPPSALRESPYCVLPLAPDDPHKMLFRRRFGGISNNERLDLQVKKSSIEDA</sequence>
<proteinExistence type="predicted"/>
<evidence type="ECO:0008006" key="4">
    <source>
        <dbReference type="Google" id="ProtNLM"/>
    </source>
</evidence>
<keyword evidence="1" id="KW-0175">Coiled coil</keyword>
<reference evidence="2" key="1">
    <citation type="submission" date="2021-04" db="EMBL/GenBank/DDBJ databases">
        <title>Genomics, taxonomy and metabolism of representatives of sulfur bacteria of the genus Thiothrix: Thiothrix fructosivorans QT, Thiothrix unzii A1T and three new species, Thiothrix subterranea sp. nov., Thiothrix litoralis sp. nov. and 'Candidatus Thiothrix anitrata' sp. nov.</title>
        <authorList>
            <person name="Ravin N.V."/>
            <person name="Smolyakov D."/>
            <person name="Rudenko T.S."/>
            <person name="Mardanov A.V."/>
            <person name="Beletsky A.V."/>
            <person name="Markov N.D."/>
            <person name="Fomenkov A.I."/>
            <person name="Roberts R.J."/>
            <person name="Karnachuk O.V."/>
            <person name="Novikov A."/>
            <person name="Grabovich M.Y."/>
        </authorList>
    </citation>
    <scope>NUCLEOTIDE SEQUENCE</scope>
    <source>
        <strain evidence="2">A1</strain>
    </source>
</reference>
<feature type="coiled-coil region" evidence="1">
    <location>
        <begin position="228"/>
        <end position="259"/>
    </location>
</feature>
<accession>A0A975IJ96</accession>
<feature type="coiled-coil region" evidence="1">
    <location>
        <begin position="311"/>
        <end position="370"/>
    </location>
</feature>
<name>A0A975IJ96_9GAMM</name>
<evidence type="ECO:0000256" key="1">
    <source>
        <dbReference type="SAM" id="Coils"/>
    </source>
</evidence>
<protein>
    <recommendedName>
        <fullName evidence="4">DUF2326 domain-containing protein</fullName>
    </recommendedName>
</protein>
<gene>
    <name evidence="2" type="ORF">J9260_06605</name>
</gene>
<dbReference type="AlphaFoldDB" id="A0A975IJ96"/>
<keyword evidence="3" id="KW-1185">Reference proteome</keyword>
<dbReference type="Proteomes" id="UP000672009">
    <property type="component" value="Chromosome"/>
</dbReference>
<evidence type="ECO:0000313" key="3">
    <source>
        <dbReference type="Proteomes" id="UP000672009"/>
    </source>
</evidence>